<feature type="region of interest" description="Disordered" evidence="1">
    <location>
        <begin position="271"/>
        <end position="291"/>
    </location>
</feature>
<dbReference type="EMBL" id="CAUYUJ010016019">
    <property type="protein sequence ID" value="CAK0860884.1"/>
    <property type="molecule type" value="Genomic_DNA"/>
</dbReference>
<evidence type="ECO:0000313" key="2">
    <source>
        <dbReference type="EMBL" id="CAK0860884.1"/>
    </source>
</evidence>
<comment type="caution">
    <text evidence="2">The sequence shown here is derived from an EMBL/GenBank/DDBJ whole genome shotgun (WGS) entry which is preliminary data.</text>
</comment>
<feature type="region of interest" description="Disordered" evidence="1">
    <location>
        <begin position="228"/>
        <end position="257"/>
    </location>
</feature>
<feature type="region of interest" description="Disordered" evidence="1">
    <location>
        <begin position="1"/>
        <end position="209"/>
    </location>
</feature>
<sequence>MGSEEEEEDEEDEEEEDEEDEEDEAAPFLACTARPGLPAAKTRTVRRSGQTVQPRGRRTQAIDAERARGRARTSWATPRAGGHAGWHQEDAETAAGSRGAGERRYRRWRRVKGEPSPAGRPPPRGRTGGGARSAGGGAPKGGAAPPGRSGQPMAATRRERCTGRGARRRQAGWPADGRHTELLAGRAPRAGLSPSSARRRSKNRAGTEVGSSVRLDLLLLRCTARVEGGGAGRSPGPGAVDSHAPWEAQGERPAVAGSVQGRPWVCGMRAASPAAVDRCPSEGRPAGSAAK</sequence>
<feature type="compositionally biased region" description="Acidic residues" evidence="1">
    <location>
        <begin position="1"/>
        <end position="25"/>
    </location>
</feature>
<dbReference type="Proteomes" id="UP001189429">
    <property type="component" value="Unassembled WGS sequence"/>
</dbReference>
<organism evidence="2 3">
    <name type="scientific">Prorocentrum cordatum</name>
    <dbReference type="NCBI Taxonomy" id="2364126"/>
    <lineage>
        <taxon>Eukaryota</taxon>
        <taxon>Sar</taxon>
        <taxon>Alveolata</taxon>
        <taxon>Dinophyceae</taxon>
        <taxon>Prorocentrales</taxon>
        <taxon>Prorocentraceae</taxon>
        <taxon>Prorocentrum</taxon>
    </lineage>
</organism>
<keyword evidence="3" id="KW-1185">Reference proteome</keyword>
<name>A0ABN9ULW6_9DINO</name>
<feature type="compositionally biased region" description="Gly residues" evidence="1">
    <location>
        <begin position="126"/>
        <end position="140"/>
    </location>
</feature>
<feature type="compositionally biased region" description="Low complexity" evidence="1">
    <location>
        <begin position="141"/>
        <end position="150"/>
    </location>
</feature>
<evidence type="ECO:0000313" key="3">
    <source>
        <dbReference type="Proteomes" id="UP001189429"/>
    </source>
</evidence>
<evidence type="ECO:0000256" key="1">
    <source>
        <dbReference type="SAM" id="MobiDB-lite"/>
    </source>
</evidence>
<proteinExistence type="predicted"/>
<accession>A0ABN9ULW6</accession>
<gene>
    <name evidence="2" type="ORF">PCOR1329_LOCUS49716</name>
</gene>
<reference evidence="2" key="1">
    <citation type="submission" date="2023-10" db="EMBL/GenBank/DDBJ databases">
        <authorList>
            <person name="Chen Y."/>
            <person name="Shah S."/>
            <person name="Dougan E. K."/>
            <person name="Thang M."/>
            <person name="Chan C."/>
        </authorList>
    </citation>
    <scope>NUCLEOTIDE SEQUENCE [LARGE SCALE GENOMIC DNA]</scope>
</reference>
<protein>
    <submittedName>
        <fullName evidence="2">Uncharacterized protein</fullName>
    </submittedName>
</protein>